<reference evidence="2 3" key="1">
    <citation type="journal article" date="2014" name="Genome Biol. Evol.">
        <title>Comparative genomics and transcriptomics analyses reveal divergent lifestyle features of nematode endoparasitic fungus Hirsutella minnesotensis.</title>
        <authorList>
            <person name="Lai Y."/>
            <person name="Liu K."/>
            <person name="Zhang X."/>
            <person name="Zhang X."/>
            <person name="Li K."/>
            <person name="Wang N."/>
            <person name="Shu C."/>
            <person name="Wu Y."/>
            <person name="Wang C."/>
            <person name="Bushley K.E."/>
            <person name="Xiang M."/>
            <person name="Liu X."/>
        </authorList>
    </citation>
    <scope>NUCLEOTIDE SEQUENCE [LARGE SCALE GENOMIC DNA]</scope>
    <source>
        <strain evidence="2 3">3608</strain>
    </source>
</reference>
<evidence type="ECO:0000256" key="1">
    <source>
        <dbReference type="SAM" id="MobiDB-lite"/>
    </source>
</evidence>
<feature type="region of interest" description="Disordered" evidence="1">
    <location>
        <begin position="245"/>
        <end position="272"/>
    </location>
</feature>
<keyword evidence="3" id="KW-1185">Reference proteome</keyword>
<evidence type="ECO:0000313" key="3">
    <source>
        <dbReference type="Proteomes" id="UP000054481"/>
    </source>
</evidence>
<dbReference type="AlphaFoldDB" id="A0A0F8A0U3"/>
<feature type="compositionally biased region" description="Polar residues" evidence="1">
    <location>
        <begin position="249"/>
        <end position="272"/>
    </location>
</feature>
<accession>A0A0F8A0U3</accession>
<dbReference type="EMBL" id="KQ030516">
    <property type="protein sequence ID" value="KJZ75622.1"/>
    <property type="molecule type" value="Genomic_DNA"/>
</dbReference>
<feature type="compositionally biased region" description="Basic and acidic residues" evidence="1">
    <location>
        <begin position="7"/>
        <end position="21"/>
    </location>
</feature>
<protein>
    <submittedName>
        <fullName evidence="2">Uncharacterized protein</fullName>
    </submittedName>
</protein>
<proteinExistence type="predicted"/>
<gene>
    <name evidence="2" type="ORF">HIM_05085</name>
</gene>
<evidence type="ECO:0000313" key="2">
    <source>
        <dbReference type="EMBL" id="KJZ75622.1"/>
    </source>
</evidence>
<dbReference type="Proteomes" id="UP000054481">
    <property type="component" value="Unassembled WGS sequence"/>
</dbReference>
<feature type="region of interest" description="Disordered" evidence="1">
    <location>
        <begin position="1"/>
        <end position="31"/>
    </location>
</feature>
<organism evidence="2 3">
    <name type="scientific">Hirsutella minnesotensis 3608</name>
    <dbReference type="NCBI Taxonomy" id="1043627"/>
    <lineage>
        <taxon>Eukaryota</taxon>
        <taxon>Fungi</taxon>
        <taxon>Dikarya</taxon>
        <taxon>Ascomycota</taxon>
        <taxon>Pezizomycotina</taxon>
        <taxon>Sordariomycetes</taxon>
        <taxon>Hypocreomycetidae</taxon>
        <taxon>Hypocreales</taxon>
        <taxon>Ophiocordycipitaceae</taxon>
        <taxon>Hirsutella</taxon>
    </lineage>
</organism>
<sequence>MALNRIDLVHGPDLSQREQRQGLRGSHVGNRREEQLACRGTAAADSGCTWPRGCWRGTAPGGGVPSMHAPTTPVCDSAAFIIALDIDTWSLSTSPNRHGSKPRLKRALSAVIGKLPSTTPRRRNLCRTVVAASPVCFSRCCPRPGPGDPTHALKSLEPLQPRIDQAGYVMQPTPPSTGEGSRLDAAAGRHSVSARVIWHASVSYLGRKVRETPSTLRRLECFWAELAGVGVEQWLLKDRTWSGRPASPISGTASKQSVQLCSRMSTRSNDIL</sequence>
<name>A0A0F8A0U3_9HYPO</name>